<dbReference type="InterPro" id="IPR029787">
    <property type="entry name" value="Nucleotide_cyclase"/>
</dbReference>
<dbReference type="Pfam" id="PF13185">
    <property type="entry name" value="GAF_2"/>
    <property type="match status" value="1"/>
</dbReference>
<feature type="domain" description="GGDEF" evidence="6">
    <location>
        <begin position="427"/>
        <end position="561"/>
    </location>
</feature>
<dbReference type="OrthoDB" id="9803824at2"/>
<dbReference type="CDD" id="cd01949">
    <property type="entry name" value="GGDEF"/>
    <property type="match status" value="1"/>
</dbReference>
<dbReference type="InterPro" id="IPR003018">
    <property type="entry name" value="GAF"/>
</dbReference>
<comment type="cofactor">
    <cofactor evidence="1">
        <name>Mg(2+)</name>
        <dbReference type="ChEBI" id="CHEBI:18420"/>
    </cofactor>
</comment>
<dbReference type="InterPro" id="IPR043128">
    <property type="entry name" value="Rev_trsase/Diguanyl_cyclase"/>
</dbReference>
<name>A0A3N4VNA9_9GAMM</name>
<organism evidence="7 8">
    <name type="scientific">Vulcaniibacterium tengchongense</name>
    <dbReference type="NCBI Taxonomy" id="1273429"/>
    <lineage>
        <taxon>Bacteria</taxon>
        <taxon>Pseudomonadati</taxon>
        <taxon>Pseudomonadota</taxon>
        <taxon>Gammaproteobacteria</taxon>
        <taxon>Lysobacterales</taxon>
        <taxon>Lysobacteraceae</taxon>
        <taxon>Vulcaniibacterium</taxon>
    </lineage>
</organism>
<proteinExistence type="predicted"/>
<dbReference type="InterPro" id="IPR050469">
    <property type="entry name" value="Diguanylate_Cyclase"/>
</dbReference>
<dbReference type="Pfam" id="PF00990">
    <property type="entry name" value="GGDEF"/>
    <property type="match status" value="1"/>
</dbReference>
<dbReference type="NCBIfam" id="TIGR00254">
    <property type="entry name" value="GGDEF"/>
    <property type="match status" value="1"/>
</dbReference>
<gene>
    <name evidence="7" type="ORF">EDC50_0504</name>
</gene>
<comment type="caution">
    <text evidence="7">The sequence shown here is derived from an EMBL/GenBank/DDBJ whole genome shotgun (WGS) entry which is preliminary data.</text>
</comment>
<dbReference type="SUPFAM" id="SSF55073">
    <property type="entry name" value="Nucleotide cyclase"/>
    <property type="match status" value="1"/>
</dbReference>
<evidence type="ECO:0000256" key="4">
    <source>
        <dbReference type="SAM" id="Coils"/>
    </source>
</evidence>
<dbReference type="PANTHER" id="PTHR45138:SF9">
    <property type="entry name" value="DIGUANYLATE CYCLASE DGCM-RELATED"/>
    <property type="match status" value="1"/>
</dbReference>
<dbReference type="SMART" id="SM00267">
    <property type="entry name" value="GGDEF"/>
    <property type="match status" value="1"/>
</dbReference>
<evidence type="ECO:0000313" key="8">
    <source>
        <dbReference type="Proteomes" id="UP000269708"/>
    </source>
</evidence>
<dbReference type="CDD" id="cd19410">
    <property type="entry name" value="HK9-like_sensor"/>
    <property type="match status" value="1"/>
</dbReference>
<accession>A0A3N4VNA9</accession>
<dbReference type="EC" id="2.7.7.65" evidence="2"/>
<dbReference type="AlphaFoldDB" id="A0A3N4VNA9"/>
<dbReference type="EMBL" id="RKQN01000001">
    <property type="protein sequence ID" value="RPE81319.1"/>
    <property type="molecule type" value="Genomic_DNA"/>
</dbReference>
<feature type="coiled-coil region" evidence="4">
    <location>
        <begin position="204"/>
        <end position="232"/>
    </location>
</feature>
<keyword evidence="4" id="KW-0175">Coiled coil</keyword>
<keyword evidence="5" id="KW-0812">Transmembrane</keyword>
<evidence type="ECO:0000256" key="3">
    <source>
        <dbReference type="ARBA" id="ARBA00034247"/>
    </source>
</evidence>
<evidence type="ECO:0000313" key="7">
    <source>
        <dbReference type="EMBL" id="RPE81319.1"/>
    </source>
</evidence>
<evidence type="ECO:0000256" key="1">
    <source>
        <dbReference type="ARBA" id="ARBA00001946"/>
    </source>
</evidence>
<dbReference type="RefSeq" id="WP_158635663.1">
    <property type="nucleotide sequence ID" value="NZ_RKQN01000001.1"/>
</dbReference>
<dbReference type="Pfam" id="PF05227">
    <property type="entry name" value="CHASE3"/>
    <property type="match status" value="1"/>
</dbReference>
<comment type="catalytic activity">
    <reaction evidence="3">
        <text>2 GTP = 3',3'-c-di-GMP + 2 diphosphate</text>
        <dbReference type="Rhea" id="RHEA:24898"/>
        <dbReference type="ChEBI" id="CHEBI:33019"/>
        <dbReference type="ChEBI" id="CHEBI:37565"/>
        <dbReference type="ChEBI" id="CHEBI:58805"/>
        <dbReference type="EC" id="2.7.7.65"/>
    </reaction>
</comment>
<keyword evidence="8" id="KW-1185">Reference proteome</keyword>
<protein>
    <recommendedName>
        <fullName evidence="2">diguanylate cyclase</fullName>
        <ecNumber evidence="2">2.7.7.65</ecNumber>
    </recommendedName>
</protein>
<dbReference type="SUPFAM" id="SSF55781">
    <property type="entry name" value="GAF domain-like"/>
    <property type="match status" value="1"/>
</dbReference>
<keyword evidence="5" id="KW-0472">Membrane</keyword>
<dbReference type="GO" id="GO:1902201">
    <property type="term" value="P:negative regulation of bacterial-type flagellum-dependent cell motility"/>
    <property type="evidence" value="ECO:0007669"/>
    <property type="project" value="TreeGrafter"/>
</dbReference>
<dbReference type="GO" id="GO:0005886">
    <property type="term" value="C:plasma membrane"/>
    <property type="evidence" value="ECO:0007669"/>
    <property type="project" value="TreeGrafter"/>
</dbReference>
<dbReference type="InterPro" id="IPR007891">
    <property type="entry name" value="CHASE3"/>
</dbReference>
<dbReference type="GO" id="GO:0043709">
    <property type="term" value="P:cell adhesion involved in single-species biofilm formation"/>
    <property type="evidence" value="ECO:0007669"/>
    <property type="project" value="TreeGrafter"/>
</dbReference>
<dbReference type="InterPro" id="IPR029016">
    <property type="entry name" value="GAF-like_dom_sf"/>
</dbReference>
<reference evidence="7 8" key="1">
    <citation type="submission" date="2018-11" db="EMBL/GenBank/DDBJ databases">
        <title>Genomic Encyclopedia of Type Strains, Phase IV (KMG-IV): sequencing the most valuable type-strain genomes for metagenomic binning, comparative biology and taxonomic classification.</title>
        <authorList>
            <person name="Goeker M."/>
        </authorList>
    </citation>
    <scope>NUCLEOTIDE SEQUENCE [LARGE SCALE GENOMIC DNA]</scope>
    <source>
        <strain evidence="7 8">DSM 25623</strain>
    </source>
</reference>
<dbReference type="FunFam" id="3.30.70.270:FF:000001">
    <property type="entry name" value="Diguanylate cyclase domain protein"/>
    <property type="match status" value="1"/>
</dbReference>
<evidence type="ECO:0000256" key="2">
    <source>
        <dbReference type="ARBA" id="ARBA00012528"/>
    </source>
</evidence>
<dbReference type="Proteomes" id="UP000269708">
    <property type="component" value="Unassembled WGS sequence"/>
</dbReference>
<dbReference type="InterPro" id="IPR000160">
    <property type="entry name" value="GGDEF_dom"/>
</dbReference>
<keyword evidence="5" id="KW-1133">Transmembrane helix</keyword>
<dbReference type="PROSITE" id="PS50887">
    <property type="entry name" value="GGDEF"/>
    <property type="match status" value="1"/>
</dbReference>
<feature type="transmembrane region" description="Helical" evidence="5">
    <location>
        <begin position="12"/>
        <end position="33"/>
    </location>
</feature>
<dbReference type="Gene3D" id="3.30.450.40">
    <property type="match status" value="1"/>
</dbReference>
<feature type="transmembrane region" description="Helical" evidence="5">
    <location>
        <begin position="179"/>
        <end position="204"/>
    </location>
</feature>
<dbReference type="GO" id="GO:0052621">
    <property type="term" value="F:diguanylate cyclase activity"/>
    <property type="evidence" value="ECO:0007669"/>
    <property type="project" value="UniProtKB-EC"/>
</dbReference>
<dbReference type="Gene3D" id="3.30.70.270">
    <property type="match status" value="1"/>
</dbReference>
<evidence type="ECO:0000256" key="5">
    <source>
        <dbReference type="SAM" id="Phobius"/>
    </source>
</evidence>
<dbReference type="PANTHER" id="PTHR45138">
    <property type="entry name" value="REGULATORY COMPONENTS OF SENSORY TRANSDUCTION SYSTEM"/>
    <property type="match status" value="1"/>
</dbReference>
<evidence type="ECO:0000259" key="6">
    <source>
        <dbReference type="PROSITE" id="PS50887"/>
    </source>
</evidence>
<sequence>MPHLANLSRFRLPAFVLAVALLGAVGLAMVLSIREFTRKTDRVEHSYQVMAAAEAVRSAVRSVESDARGFRLSNRSADVAQFMATTPQVHAHAAELVALTRDNPAQNERSRRLQGLAAQRLRSLQRLVEAPVQADANARLTVFGGGYELMQRINALTDEILIEERELLRQRNAAAAEQANLLTAIVVAGIVLPLVLLGALMWGLARENRRSAALEREARKTLRELAESLEQRGRLSEQRRLLGVYAGLLQSSQTLDEAMAVTVRTLTELLPGAGGRCYVLRASQNQAETAARFGAEVVPSDDPLHPDSCWALRRGQPHHSGPGAGHVRCRHLAPAGEADDAWSLCVPLMAQGTSLGLLYLSGPAQCGIEAAVAESVGEQLSLAMLNLQLRETLRVQSLRDALTGLFNRRYLEENLQRELLRCERRGLPLSVIMLDVDHFKRFNDQHGHTAGDALLARIGQTLQALVRGEDIACRYGGEEFAIVLPETGRAEALQRAEEIRRAIAATTVLHLRRTLGPTTASLGVAVFPGDGDAPAALIECADAALYRAKAAGRDRVVEAAALQREAQAPPAVRT</sequence>